<proteinExistence type="inferred from homology"/>
<dbReference type="SUPFAM" id="SSF48576">
    <property type="entry name" value="Terpenoid synthases"/>
    <property type="match status" value="1"/>
</dbReference>
<dbReference type="EMBL" id="GEZM01017890">
    <property type="protein sequence ID" value="JAV90386.1"/>
    <property type="molecule type" value="Transcribed_RNA"/>
</dbReference>
<dbReference type="GO" id="GO:0046872">
    <property type="term" value="F:metal ion binding"/>
    <property type="evidence" value="ECO:0007669"/>
    <property type="project" value="UniProtKB-KW"/>
</dbReference>
<dbReference type="KEGG" id="ppyr:116162897"/>
<dbReference type="GO" id="GO:0005737">
    <property type="term" value="C:cytoplasm"/>
    <property type="evidence" value="ECO:0007669"/>
    <property type="project" value="TreeGrafter"/>
</dbReference>
<dbReference type="GeneID" id="116162897"/>
<evidence type="ECO:0000313" key="7">
    <source>
        <dbReference type="EMBL" id="JAV90386.1"/>
    </source>
</evidence>
<comment type="cofactor">
    <cofactor evidence="1">
        <name>Mg(2+)</name>
        <dbReference type="ChEBI" id="CHEBI:18420"/>
    </cofactor>
</comment>
<organism evidence="7">
    <name type="scientific">Photinus pyralis</name>
    <name type="common">Common eastern firefly</name>
    <name type="synonym">Lampyris pyralis</name>
    <dbReference type="NCBI Taxonomy" id="7054"/>
    <lineage>
        <taxon>Eukaryota</taxon>
        <taxon>Metazoa</taxon>
        <taxon>Ecdysozoa</taxon>
        <taxon>Arthropoda</taxon>
        <taxon>Hexapoda</taxon>
        <taxon>Insecta</taxon>
        <taxon>Pterygota</taxon>
        <taxon>Neoptera</taxon>
        <taxon>Endopterygota</taxon>
        <taxon>Coleoptera</taxon>
        <taxon>Polyphaga</taxon>
        <taxon>Elateriformia</taxon>
        <taxon>Elateroidea</taxon>
        <taxon>Lampyridae</taxon>
        <taxon>Lampyrinae</taxon>
        <taxon>Photinus</taxon>
    </lineage>
</organism>
<evidence type="ECO:0000256" key="4">
    <source>
        <dbReference type="ARBA" id="ARBA00022842"/>
    </source>
</evidence>
<evidence type="ECO:0000256" key="2">
    <source>
        <dbReference type="ARBA" id="ARBA00022679"/>
    </source>
</evidence>
<keyword evidence="4" id="KW-0460">Magnesium</keyword>
<dbReference type="GO" id="GO:0004337">
    <property type="term" value="F:(2E,6E)-farnesyl diphosphate synthase activity"/>
    <property type="evidence" value="ECO:0007669"/>
    <property type="project" value="TreeGrafter"/>
</dbReference>
<dbReference type="EMBL" id="GEZM01017885">
    <property type="protein sequence ID" value="JAV90387.1"/>
    <property type="molecule type" value="Transcribed_RNA"/>
</dbReference>
<protein>
    <recommendedName>
        <fullName evidence="8">Terpene synthase</fullName>
    </recommendedName>
</protein>
<dbReference type="AlphaFoldDB" id="A0A1Y1N275"/>
<dbReference type="InterPro" id="IPR008949">
    <property type="entry name" value="Isoprenoid_synthase_dom_sf"/>
</dbReference>
<dbReference type="GO" id="GO:0004161">
    <property type="term" value="F:dimethylallyltranstransferase activity"/>
    <property type="evidence" value="ECO:0007669"/>
    <property type="project" value="TreeGrafter"/>
</dbReference>
<comment type="pathway">
    <text evidence="5">Pheromone biosynthesis.</text>
</comment>
<keyword evidence="2 6" id="KW-0808">Transferase</keyword>
<dbReference type="GO" id="GO:0045337">
    <property type="term" value="P:farnesyl diphosphate biosynthetic process"/>
    <property type="evidence" value="ECO:0007669"/>
    <property type="project" value="TreeGrafter"/>
</dbReference>
<evidence type="ECO:0000256" key="5">
    <source>
        <dbReference type="ARBA" id="ARBA00033740"/>
    </source>
</evidence>
<accession>A0A1Y1N275</accession>
<dbReference type="Gene3D" id="1.10.600.10">
    <property type="entry name" value="Farnesyl Diphosphate Synthase"/>
    <property type="match status" value="1"/>
</dbReference>
<dbReference type="GO" id="GO:0042811">
    <property type="term" value="P:pheromone biosynthetic process"/>
    <property type="evidence" value="ECO:0007669"/>
    <property type="project" value="UniProtKB-ARBA"/>
</dbReference>
<evidence type="ECO:0008006" key="8">
    <source>
        <dbReference type="Google" id="ProtNLM"/>
    </source>
</evidence>
<dbReference type="PANTHER" id="PTHR11525">
    <property type="entry name" value="FARNESYL-PYROPHOSPHATE SYNTHETASE"/>
    <property type="match status" value="1"/>
</dbReference>
<dbReference type="InterPro" id="IPR039702">
    <property type="entry name" value="FPS1-like"/>
</dbReference>
<dbReference type="RefSeq" id="XP_031332520.1">
    <property type="nucleotide sequence ID" value="XM_031476660.1"/>
</dbReference>
<dbReference type="Pfam" id="PF00348">
    <property type="entry name" value="polyprenyl_synt"/>
    <property type="match status" value="1"/>
</dbReference>
<keyword evidence="3" id="KW-0479">Metal-binding</keyword>
<evidence type="ECO:0000256" key="1">
    <source>
        <dbReference type="ARBA" id="ARBA00001946"/>
    </source>
</evidence>
<dbReference type="InterPro" id="IPR000092">
    <property type="entry name" value="Polyprenyl_synt"/>
</dbReference>
<reference evidence="7" key="1">
    <citation type="journal article" date="2016" name="Sci. Rep.">
        <title>Molecular characterization of firefly nuptial gifts: a multi-omics approach sheds light on postcopulatory sexual selection.</title>
        <authorList>
            <person name="Al-Wathiqui N."/>
            <person name="Fallon T.R."/>
            <person name="South A."/>
            <person name="Weng J.K."/>
            <person name="Lewis S.M."/>
        </authorList>
    </citation>
    <scope>NUCLEOTIDE SEQUENCE</scope>
</reference>
<name>A0A1Y1N275_PHOPY</name>
<evidence type="ECO:0000256" key="6">
    <source>
        <dbReference type="RuleBase" id="RU004466"/>
    </source>
</evidence>
<dbReference type="PANTHER" id="PTHR11525:SF0">
    <property type="entry name" value="FARNESYL PYROPHOSPHATE SYNTHASE"/>
    <property type="match status" value="1"/>
</dbReference>
<comment type="similarity">
    <text evidence="6">Belongs to the FPP/GGPP synthase family.</text>
</comment>
<evidence type="ECO:0000256" key="3">
    <source>
        <dbReference type="ARBA" id="ARBA00022723"/>
    </source>
</evidence>
<sequence length="397" mass="45622">MKCLRAIIKSTCISAFQKHIRNCSSQTGATLASAGKLEPMIDLSENPRELLEKDGLKLLLSHYGFSVRDAIVRTDTELHDVIKRFDDICYHTAPERELIICVKLLHTYKGFESPKNLTPSNIKMAVMLGWAFEYLTTTSFLTDDILDKNTMRWKKPCWHTLPHVGLTGLCDARTVSMAGFALLRKYLRCHPFYHQLSTLLVNFQYDIYLGQSFDYVSASMFKKSRDASLLSMDHYFTTVWYKTSSPAYYIPIVAAAYLANLDPQICSVSRDVFRTVGIHRQAQNDMWDACGYFDNSGKTSTDFTAGVCTWITATIMEHGSEEQKNVLLQNYGRTEPECHEKIYQLMRELDILERYRSYTQKVIKECQEHTKIAHPGITRILNLIVKEHIDVKESFNL</sequence>